<gene>
    <name evidence="1" type="ORF">L3Q82_020225</name>
</gene>
<accession>A0ACB8V7H4</accession>
<reference evidence="1" key="1">
    <citation type="submission" date="2022-04" db="EMBL/GenBank/DDBJ databases">
        <title>Jade perch genome.</title>
        <authorList>
            <person name="Chao B."/>
        </authorList>
    </citation>
    <scope>NUCLEOTIDE SEQUENCE</scope>
    <source>
        <strain evidence="1">CB-2022</strain>
    </source>
</reference>
<feature type="non-terminal residue" evidence="1">
    <location>
        <position position="1471"/>
    </location>
</feature>
<dbReference type="EMBL" id="CM041554">
    <property type="protein sequence ID" value="KAI3351464.1"/>
    <property type="molecule type" value="Genomic_DNA"/>
</dbReference>
<name>A0ACB8V7H4_9TELE</name>
<sequence length="1471" mass="164318">MADSGRSRPADPDAADSRTASPLSGKKRAQSPGLRPKYQSGAPGHCLRKVTLTKPTYCHSCSDFIWGLIGFLCEVCNFMCHEKCLKTLRSVCSCMTPSLVRVPVAHCFGPAGHKKRFCSVCRKQMEGNTALRCEVCELHVVHADCAAFTCADCRSSHLDGTLEQVSDTFHHHWREGNLPSAARCDMCRRSCGSSDVLAGMRCEWCGITSHAACYLSVPPECTLGRLRCMLLHPACVRLDSRNFSKMHCYRITESCSHDLDNSDDVDPSAAVSKDSQPAAAESGQFTSSIIKPSRCSQILGGNSSSQGNSRKQFLRCLMAMMQSSAATSDWSPSFELREMRKRCTCAVLQEAALRAFYLPDEPQDFELHEIGGLQRLHSDDVLNRNGGPDNRSSLKDGGESWLLRAKPRDAEVIKVYAGWPRSGAAFVSVSKSSTTASVISELLGQLDRQEEDPSSFSLLEVHMSSKQVKTIKRWISCMLMPWMHMTPQPPPLGRSDHNLVMMTPRYVPLVRRQPVHTRTVRRWTQEAAEALQDCFESTDWDVLCEPHGEDIDNMTDCITEYIRFCEDTTVCQPRLCTASPNNKPWITRDLKALLNKKRMAFRAGDREEQRRVQHELRDMLRTCKDNYRRKLEAKLQQNNLTPCQPPYDTSGPPHTHIVPKWLDPPPAFSCTAPLHLPLPPSPPPPSSNIRINPCPTVTTGQVKRQLERLHQRKAAGPDGITPRILKTCASQLSPVLGHLYNLSLSQEKVPMLWIDVLLGSSPQEVEAIRPGRLQTSCPHISCDEGPGETSAFNTIQPLLLGEKLQVMGVDDSMISWITDYLTGRPQFVRLGSVLSDVVNHLRLNVNKTREMVIDFRRKKMPSQPLRIRGEVVEEVEDYKYLGVVIDNRLDWKSNTEAVYKKGMSRLYFLRKLRSFNVGSRMLEIFYQSVVASHHFFAAVFQRQTLTPQEKILDKLQEIRKVSLRQMNQTRFYVVENKNRAVQVGLLIGGLPPLLAKEEYVQLIQEHLTIKSHLVTISHIYASQGAVALQISCFSEAERIYMLAKDTTVNNKTLTSLVIPEILRASLLLYGFRKLLNPHQVFDISNGGPLPGLHTFREVPRFRVLVCGGDGTVGWVLGVLEAVRHKLVCREPPIGIVPLGTGNDLARVLRWGAGYSGEDPHHILVSVDEADEVLMDRWTILLDAQDISEDGKDNNGFLEPPKIVQMNNYFGLGIDAELSLDFHQAREDEPDKFTSRCLFVQTQPTRVSVVKDFISHQPPLPPPHRFHNKGVYVKVGLQKISYSRSLHKELQLQVDAQNVPLPNIEGLIFLNIPSWGSGADLWGSEVDGRHGKPSIDDGLLEVVGVTGVYDMCVQSGMRSGIRIAQGNYIRLTVSKPIPVQVDGEPWIQPPGHIIISAAGPKVRCVSLQGSRSSDAEEIEAEAEEVVGWCEGRTLGESVLQRRSTLTDSQEISVLPFTCFLLHLGGHLGVCGR</sequence>
<organism evidence="1 2">
    <name type="scientific">Scortum barcoo</name>
    <name type="common">barcoo grunter</name>
    <dbReference type="NCBI Taxonomy" id="214431"/>
    <lineage>
        <taxon>Eukaryota</taxon>
        <taxon>Metazoa</taxon>
        <taxon>Chordata</taxon>
        <taxon>Craniata</taxon>
        <taxon>Vertebrata</taxon>
        <taxon>Euteleostomi</taxon>
        <taxon>Actinopterygii</taxon>
        <taxon>Neopterygii</taxon>
        <taxon>Teleostei</taxon>
        <taxon>Neoteleostei</taxon>
        <taxon>Acanthomorphata</taxon>
        <taxon>Eupercaria</taxon>
        <taxon>Centrarchiformes</taxon>
        <taxon>Terapontoidei</taxon>
        <taxon>Terapontidae</taxon>
        <taxon>Scortum</taxon>
    </lineage>
</organism>
<evidence type="ECO:0000313" key="1">
    <source>
        <dbReference type="EMBL" id="KAI3351464.1"/>
    </source>
</evidence>
<dbReference type="Proteomes" id="UP000831701">
    <property type="component" value="Chromosome 24"/>
</dbReference>
<proteinExistence type="predicted"/>
<evidence type="ECO:0000313" key="2">
    <source>
        <dbReference type="Proteomes" id="UP000831701"/>
    </source>
</evidence>
<protein>
    <submittedName>
        <fullName evidence="1">Uncharacterized protein</fullName>
    </submittedName>
</protein>
<comment type="caution">
    <text evidence="1">The sequence shown here is derived from an EMBL/GenBank/DDBJ whole genome shotgun (WGS) entry which is preliminary data.</text>
</comment>
<keyword evidence="2" id="KW-1185">Reference proteome</keyword>